<dbReference type="PROSITE" id="PS00086">
    <property type="entry name" value="CYTOCHROME_P450"/>
    <property type="match status" value="1"/>
</dbReference>
<dbReference type="PRINTS" id="PR00463">
    <property type="entry name" value="EP450I"/>
</dbReference>
<evidence type="ECO:0000256" key="6">
    <source>
        <dbReference type="ARBA" id="ARBA00023004"/>
    </source>
</evidence>
<accession>A0AAV8TMI2</accession>
<dbReference type="AlphaFoldDB" id="A0AAV8TMI2"/>
<evidence type="ECO:0000256" key="3">
    <source>
        <dbReference type="ARBA" id="ARBA00022617"/>
    </source>
</evidence>
<dbReference type="GO" id="GO:0004497">
    <property type="term" value="F:monooxygenase activity"/>
    <property type="evidence" value="ECO:0007669"/>
    <property type="project" value="UniProtKB-KW"/>
</dbReference>
<evidence type="ECO:0000256" key="8">
    <source>
        <dbReference type="PIRSR" id="PIRSR602401-1"/>
    </source>
</evidence>
<dbReference type="GO" id="GO:0020037">
    <property type="term" value="F:heme binding"/>
    <property type="evidence" value="ECO:0007669"/>
    <property type="project" value="InterPro"/>
</dbReference>
<dbReference type="PANTHER" id="PTHR47955:SF8">
    <property type="entry name" value="CYTOCHROME P450 71D11-LIKE"/>
    <property type="match status" value="1"/>
</dbReference>
<dbReference type="InterPro" id="IPR036396">
    <property type="entry name" value="Cyt_P450_sf"/>
</dbReference>
<name>A0AAV8TMI2_9ROSI</name>
<keyword evidence="6 8" id="KW-0408">Iron</keyword>
<dbReference type="Gene3D" id="1.10.630.10">
    <property type="entry name" value="Cytochrome P450"/>
    <property type="match status" value="1"/>
</dbReference>
<organism evidence="10 11">
    <name type="scientific">Erythroxylum novogranatense</name>
    <dbReference type="NCBI Taxonomy" id="1862640"/>
    <lineage>
        <taxon>Eukaryota</taxon>
        <taxon>Viridiplantae</taxon>
        <taxon>Streptophyta</taxon>
        <taxon>Embryophyta</taxon>
        <taxon>Tracheophyta</taxon>
        <taxon>Spermatophyta</taxon>
        <taxon>Magnoliopsida</taxon>
        <taxon>eudicotyledons</taxon>
        <taxon>Gunneridae</taxon>
        <taxon>Pentapetalae</taxon>
        <taxon>rosids</taxon>
        <taxon>fabids</taxon>
        <taxon>Malpighiales</taxon>
        <taxon>Erythroxylaceae</taxon>
        <taxon>Erythroxylum</taxon>
    </lineage>
</organism>
<comment type="cofactor">
    <cofactor evidence="1 8">
        <name>heme</name>
        <dbReference type="ChEBI" id="CHEBI:30413"/>
    </cofactor>
</comment>
<reference evidence="10 11" key="1">
    <citation type="submission" date="2021-09" db="EMBL/GenBank/DDBJ databases">
        <title>Genomic insights and catalytic innovation underlie evolution of tropane alkaloids biosynthesis.</title>
        <authorList>
            <person name="Wang Y.-J."/>
            <person name="Tian T."/>
            <person name="Huang J.-P."/>
            <person name="Huang S.-X."/>
        </authorList>
    </citation>
    <scope>NUCLEOTIDE SEQUENCE [LARGE SCALE GENOMIC DNA]</scope>
    <source>
        <strain evidence="10">KIB-2018</strain>
        <tissue evidence="10">Leaf</tissue>
    </source>
</reference>
<evidence type="ECO:0000256" key="7">
    <source>
        <dbReference type="ARBA" id="ARBA00023033"/>
    </source>
</evidence>
<feature type="binding site" description="axial binding residue" evidence="8">
    <location>
        <position position="443"/>
    </location>
    <ligand>
        <name>heme</name>
        <dbReference type="ChEBI" id="CHEBI:30413"/>
    </ligand>
    <ligandPart>
        <name>Fe</name>
        <dbReference type="ChEBI" id="CHEBI:18248"/>
    </ligandPart>
</feature>
<gene>
    <name evidence="10" type="ORF">K2173_021071</name>
</gene>
<dbReference type="FunFam" id="1.10.630.10:FF:000043">
    <property type="entry name" value="Cytochrome P450 99A2"/>
    <property type="match status" value="1"/>
</dbReference>
<proteinExistence type="inferred from homology"/>
<keyword evidence="7 9" id="KW-0503">Monooxygenase</keyword>
<evidence type="ECO:0000256" key="4">
    <source>
        <dbReference type="ARBA" id="ARBA00022723"/>
    </source>
</evidence>
<protein>
    <recommendedName>
        <fullName evidence="12">Cytochrome P450</fullName>
    </recommendedName>
</protein>
<evidence type="ECO:0000313" key="10">
    <source>
        <dbReference type="EMBL" id="KAJ8768131.1"/>
    </source>
</evidence>
<dbReference type="Pfam" id="PF00067">
    <property type="entry name" value="p450"/>
    <property type="match status" value="1"/>
</dbReference>
<evidence type="ECO:0000313" key="11">
    <source>
        <dbReference type="Proteomes" id="UP001159364"/>
    </source>
</evidence>
<keyword evidence="11" id="KW-1185">Reference proteome</keyword>
<dbReference type="PANTHER" id="PTHR47955">
    <property type="entry name" value="CYTOCHROME P450 FAMILY 71 PROTEIN"/>
    <property type="match status" value="1"/>
</dbReference>
<dbReference type="PRINTS" id="PR00385">
    <property type="entry name" value="P450"/>
</dbReference>
<keyword evidence="5 9" id="KW-0560">Oxidoreductase</keyword>
<comment type="similarity">
    <text evidence="2 9">Belongs to the cytochrome P450 family.</text>
</comment>
<dbReference type="CDD" id="cd11072">
    <property type="entry name" value="CYP71-like"/>
    <property type="match status" value="1"/>
</dbReference>
<evidence type="ECO:0000256" key="9">
    <source>
        <dbReference type="RuleBase" id="RU000461"/>
    </source>
</evidence>
<evidence type="ECO:0000256" key="2">
    <source>
        <dbReference type="ARBA" id="ARBA00010617"/>
    </source>
</evidence>
<evidence type="ECO:0008006" key="12">
    <source>
        <dbReference type="Google" id="ProtNLM"/>
    </source>
</evidence>
<keyword evidence="3 8" id="KW-0349">Heme</keyword>
<dbReference type="Proteomes" id="UP001159364">
    <property type="component" value="Linkage Group LG04"/>
</dbReference>
<dbReference type="GO" id="GO:0016705">
    <property type="term" value="F:oxidoreductase activity, acting on paired donors, with incorporation or reduction of molecular oxygen"/>
    <property type="evidence" value="ECO:0007669"/>
    <property type="project" value="InterPro"/>
</dbReference>
<dbReference type="GO" id="GO:0005506">
    <property type="term" value="F:iron ion binding"/>
    <property type="evidence" value="ECO:0007669"/>
    <property type="project" value="InterPro"/>
</dbReference>
<comment type="caution">
    <text evidence="10">The sequence shown here is derived from an EMBL/GenBank/DDBJ whole genome shotgun (WGS) entry which is preliminary data.</text>
</comment>
<dbReference type="InterPro" id="IPR001128">
    <property type="entry name" value="Cyt_P450"/>
</dbReference>
<evidence type="ECO:0000256" key="1">
    <source>
        <dbReference type="ARBA" id="ARBA00001971"/>
    </source>
</evidence>
<dbReference type="SUPFAM" id="SSF48264">
    <property type="entry name" value="Cytochrome P450"/>
    <property type="match status" value="1"/>
</dbReference>
<evidence type="ECO:0000256" key="5">
    <source>
        <dbReference type="ARBA" id="ARBA00023002"/>
    </source>
</evidence>
<dbReference type="EMBL" id="JAIWQS010000004">
    <property type="protein sequence ID" value="KAJ8768131.1"/>
    <property type="molecule type" value="Genomic_DNA"/>
</dbReference>
<sequence>MELLSFFHIPFISLVIAFIILRACTKSRTSSSFTSIKVPPGPWRLPIIGNLHQLAGHLPHHILTQLAQKYGPIMHLQLGEVSTIVISSAELAKEVMKNQDSVFATRPYVFCMSILTYGYKNVALAPYGEYWRQLKKLYILELLSGKRVQLFRSVRGDEISNLVKTISSKVESSSVINLTKMATDLTLNITSRTAFGKIRDRQAVVRVIKGIGEMTEGFSFLDVFPSIKPLHLITRERSKLLRVQRELDITLEKVINECRVRKDSSTEADRECIIDALFEVEDQGKITPFSQDHIKAIMVDIFGGGIETSSVVLQWAMSEMLKNPRTMERAQAEIREAFDQVGQIDESNLHQLKYLKSVIKETLRLHPPLPLLLPRENSEKVEINGYEIPIKTRIIVSAYAIGRDPNYWTEAERFCPERFVDSAVDYKGTDFEFIPFGAGRRICPGIQTGIAIVELALANLLYHFDWKLPNGLNSENLDMSEARGLTAHRKNDLCLVPSLHYL</sequence>
<dbReference type="InterPro" id="IPR002401">
    <property type="entry name" value="Cyt_P450_E_grp-I"/>
</dbReference>
<keyword evidence="4 8" id="KW-0479">Metal-binding</keyword>
<dbReference type="InterPro" id="IPR017972">
    <property type="entry name" value="Cyt_P450_CS"/>
</dbReference>